<keyword evidence="3" id="KW-0378">Hydrolase</keyword>
<evidence type="ECO:0000313" key="4">
    <source>
        <dbReference type="Proteomes" id="UP000036700"/>
    </source>
</evidence>
<dbReference type="Pfam" id="PF01863">
    <property type="entry name" value="YgjP-like"/>
    <property type="match status" value="1"/>
</dbReference>
<dbReference type="PANTHER" id="PTHR30399">
    <property type="entry name" value="UNCHARACTERIZED PROTEIN YGJP"/>
    <property type="match status" value="1"/>
</dbReference>
<dbReference type="GO" id="GO:0016787">
    <property type="term" value="F:hydrolase activity"/>
    <property type="evidence" value="ECO:0007669"/>
    <property type="project" value="UniProtKB-KW"/>
</dbReference>
<dbReference type="EMBL" id="CP011568">
    <property type="protein sequence ID" value="AKJ70576.1"/>
    <property type="molecule type" value="Genomic_DNA"/>
</dbReference>
<dbReference type="STRING" id="445709.ABW99_13515"/>
<dbReference type="AlphaFoldDB" id="A0A0G3F0Q2"/>
<dbReference type="InterPro" id="IPR053136">
    <property type="entry name" value="UTP_pyrophosphatase-like"/>
</dbReference>
<gene>
    <name evidence="3" type="ORF">ABW99_13515</name>
</gene>
<proteinExistence type="predicted"/>
<feature type="domain" description="YgjP-like metallopeptidase" evidence="2">
    <location>
        <begin position="75"/>
        <end position="285"/>
    </location>
</feature>
<feature type="compositionally biased region" description="Pro residues" evidence="1">
    <location>
        <begin position="36"/>
        <end position="45"/>
    </location>
</feature>
<keyword evidence="4" id="KW-1185">Reference proteome</keyword>
<evidence type="ECO:0000313" key="3">
    <source>
        <dbReference type="EMBL" id="AKJ70576.1"/>
    </source>
</evidence>
<organism evidence="3 4">
    <name type="scientific">Pandoraea thiooxydans</name>
    <dbReference type="NCBI Taxonomy" id="445709"/>
    <lineage>
        <taxon>Bacteria</taxon>
        <taxon>Pseudomonadati</taxon>
        <taxon>Pseudomonadota</taxon>
        <taxon>Betaproteobacteria</taxon>
        <taxon>Burkholderiales</taxon>
        <taxon>Burkholderiaceae</taxon>
        <taxon>Pandoraea</taxon>
    </lineage>
</organism>
<reference evidence="4" key="1">
    <citation type="submission" date="2015-06" db="EMBL/GenBank/DDBJ databases">
        <authorList>
            <person name="Lim Y.L."/>
            <person name="Ee R."/>
            <person name="Yong D."/>
            <person name="How K.Y."/>
            <person name="Yin W.F."/>
            <person name="Chan K.G."/>
        </authorList>
    </citation>
    <scope>NUCLEOTIDE SEQUENCE [LARGE SCALE GENOMIC DNA]</scope>
    <source>
        <strain evidence="4">DSM 25325</strain>
    </source>
</reference>
<dbReference type="Gene3D" id="3.30.2010.10">
    <property type="entry name" value="Metalloproteases ('zincins'), catalytic domain"/>
    <property type="match status" value="1"/>
</dbReference>
<sequence length="293" mass="32818">MRPASPRRSSPHTEPQSQLELPFFGADDGARDAVPMPLPSNPPAAAPGTPSRHQRALALDGHVLSYHFKRSSRRTIGFIVDESGLTVTAPRWVTIADVEAAIAEKQRWIFAKLAEWQDRAVRRRVPRVTWVDGASLPYLGQPLMLRLGRPGGPGGPLHDAASGTLWLDLPPQAQAQQMRDRVQGWLQQQARLLFVERLDFYALRLGTRYTALALSSAATRWGSCSADGRIRLNWRLIHFPLSVIDYVVAHELAHLKEMNHGPRFWQTVASVFPDFEIARANLKEHAPELVPEF</sequence>
<dbReference type="PANTHER" id="PTHR30399:SF1">
    <property type="entry name" value="UTP PYROPHOSPHATASE"/>
    <property type="match status" value="1"/>
</dbReference>
<dbReference type="InterPro" id="IPR002725">
    <property type="entry name" value="YgjP-like_metallopeptidase"/>
</dbReference>
<dbReference type="KEGG" id="ptx:ABW99_13515"/>
<evidence type="ECO:0000256" key="1">
    <source>
        <dbReference type="SAM" id="MobiDB-lite"/>
    </source>
</evidence>
<protein>
    <submittedName>
        <fullName evidence="3">Metal-dependent hydrolase</fullName>
    </submittedName>
</protein>
<feature type="region of interest" description="Disordered" evidence="1">
    <location>
        <begin position="1"/>
        <end position="53"/>
    </location>
</feature>
<evidence type="ECO:0000259" key="2">
    <source>
        <dbReference type="Pfam" id="PF01863"/>
    </source>
</evidence>
<dbReference type="Proteomes" id="UP000036700">
    <property type="component" value="Chromosome"/>
</dbReference>
<dbReference type="PATRIC" id="fig|445709.3.peg.2868"/>
<accession>A0A0G3F0Q2</accession>
<dbReference type="CDD" id="cd07344">
    <property type="entry name" value="M48_yhfN_like"/>
    <property type="match status" value="1"/>
</dbReference>
<name>A0A0G3F0Q2_9BURK</name>